<dbReference type="PIRSF" id="PIRSF026631">
    <property type="entry name" value="UCP026631"/>
    <property type="match status" value="1"/>
</dbReference>
<feature type="transmembrane region" description="Helical" evidence="1">
    <location>
        <begin position="221"/>
        <end position="245"/>
    </location>
</feature>
<dbReference type="EMBL" id="JBHULI010000005">
    <property type="protein sequence ID" value="MFD2531690.1"/>
    <property type="molecule type" value="Genomic_DNA"/>
</dbReference>
<feature type="domain" description="YdbS-like PH" evidence="2">
    <location>
        <begin position="398"/>
        <end position="472"/>
    </location>
</feature>
<evidence type="ECO:0000256" key="1">
    <source>
        <dbReference type="SAM" id="Phobius"/>
    </source>
</evidence>
<name>A0ABW5JGY7_9BACT</name>
<keyword evidence="4" id="KW-1185">Reference proteome</keyword>
<protein>
    <submittedName>
        <fullName evidence="3">PH domain-containing protein</fullName>
    </submittedName>
</protein>
<dbReference type="RefSeq" id="WP_390299211.1">
    <property type="nucleotide sequence ID" value="NZ_JBHULI010000005.1"/>
</dbReference>
<sequence length="495" mass="56662">MSEFRKQHPVAGVSQVIDSIKQNFITLLIVIFIGSSNTEGYFLYFLGAGLVISLFGGIFGWWFFRFRIFEDELQIEKGIFVKKKLYLSKDRIQVIDITEGILQRLFGLVKVEVKTAGGGTETATISAITREEAEELRAELRKRNNGNSEHTEDLEEEQEKKDQILSTWKLSKKDLVYAAFTSGNFGLIASILGAVSGQLSEMINEENIRFIYEIMPGYSDVTIYIVLIFAIIVVSWLLSFLGVIFTYSDFRLHKTEEELIITRGLFEKKHITVPYDRIQAIRFVEGVIRQPFGYGMIYVESAGFDQSQKGRSIVLAPYISAKVVSSFLGEFLEEYEEPEYQYKPPKKALFRYIRRPNYLLIPLIPIIWYFLSRGWLSLMLIPMLGLLGWMRYKDAAVGFDNDILRMRYRTISRTTAIMKKNRIQVADLSQNPFQNRKNLINFSATAASGAGGMNFKVEDLGNEDSLRIYDWVAGKNIIRQQQEGEGQHGGNHLAH</sequence>
<dbReference type="PANTHER" id="PTHR34473:SF2">
    <property type="entry name" value="UPF0699 TRANSMEMBRANE PROTEIN YDBT"/>
    <property type="match status" value="1"/>
</dbReference>
<keyword evidence="1" id="KW-1133">Transmembrane helix</keyword>
<accession>A0ABW5JGY7</accession>
<dbReference type="InterPro" id="IPR005182">
    <property type="entry name" value="YdbS-like_PH"/>
</dbReference>
<evidence type="ECO:0000313" key="4">
    <source>
        <dbReference type="Proteomes" id="UP001597460"/>
    </source>
</evidence>
<feature type="transmembrane region" description="Helical" evidence="1">
    <location>
        <begin position="175"/>
        <end position="195"/>
    </location>
</feature>
<reference evidence="4" key="1">
    <citation type="journal article" date="2019" name="Int. J. Syst. Evol. Microbiol.">
        <title>The Global Catalogue of Microorganisms (GCM) 10K type strain sequencing project: providing services to taxonomists for standard genome sequencing and annotation.</title>
        <authorList>
            <consortium name="The Broad Institute Genomics Platform"/>
            <consortium name="The Broad Institute Genome Sequencing Center for Infectious Disease"/>
            <person name="Wu L."/>
            <person name="Ma J."/>
        </authorList>
    </citation>
    <scope>NUCLEOTIDE SEQUENCE [LARGE SCALE GENOMIC DNA]</scope>
    <source>
        <strain evidence="4">KCTC 52042</strain>
    </source>
</reference>
<keyword evidence="1" id="KW-0472">Membrane</keyword>
<dbReference type="InterPro" id="IPR014529">
    <property type="entry name" value="UCP026631"/>
</dbReference>
<evidence type="ECO:0000259" key="2">
    <source>
        <dbReference type="Pfam" id="PF03703"/>
    </source>
</evidence>
<proteinExistence type="predicted"/>
<keyword evidence="1" id="KW-0812">Transmembrane</keyword>
<comment type="caution">
    <text evidence="3">The sequence shown here is derived from an EMBL/GenBank/DDBJ whole genome shotgun (WGS) entry which is preliminary data.</text>
</comment>
<feature type="domain" description="YdbS-like PH" evidence="2">
    <location>
        <begin position="61"/>
        <end position="139"/>
    </location>
</feature>
<evidence type="ECO:0000313" key="3">
    <source>
        <dbReference type="EMBL" id="MFD2531690.1"/>
    </source>
</evidence>
<feature type="domain" description="YdbS-like PH" evidence="2">
    <location>
        <begin position="250"/>
        <end position="324"/>
    </location>
</feature>
<gene>
    <name evidence="3" type="ORF">ACFSVN_04445</name>
</gene>
<dbReference type="Proteomes" id="UP001597460">
    <property type="component" value="Unassembled WGS sequence"/>
</dbReference>
<organism evidence="3 4">
    <name type="scientific">Gracilimonas halophila</name>
    <dbReference type="NCBI Taxonomy" id="1834464"/>
    <lineage>
        <taxon>Bacteria</taxon>
        <taxon>Pseudomonadati</taxon>
        <taxon>Balneolota</taxon>
        <taxon>Balneolia</taxon>
        <taxon>Balneolales</taxon>
        <taxon>Balneolaceae</taxon>
        <taxon>Gracilimonas</taxon>
    </lineage>
</organism>
<dbReference type="Pfam" id="PF03703">
    <property type="entry name" value="bPH_2"/>
    <property type="match status" value="3"/>
</dbReference>
<feature type="transmembrane region" description="Helical" evidence="1">
    <location>
        <begin position="42"/>
        <end position="64"/>
    </location>
</feature>
<dbReference type="PANTHER" id="PTHR34473">
    <property type="entry name" value="UPF0699 TRANSMEMBRANE PROTEIN YDBS"/>
    <property type="match status" value="1"/>
</dbReference>